<dbReference type="InterPro" id="IPR008979">
    <property type="entry name" value="Galactose-bd-like_sf"/>
</dbReference>
<dbReference type="SMART" id="SM00939">
    <property type="entry name" value="PepX_C"/>
    <property type="match status" value="1"/>
</dbReference>
<dbReference type="EMBL" id="UYIG01000122">
    <property type="protein sequence ID" value="VDG28699.1"/>
    <property type="molecule type" value="Genomic_DNA"/>
</dbReference>
<dbReference type="InterPro" id="IPR013736">
    <property type="entry name" value="Xaa-Pro_dipept_C"/>
</dbReference>
<dbReference type="InterPro" id="IPR005674">
    <property type="entry name" value="CocE/Ser_esterase"/>
</dbReference>
<dbReference type="NCBIfam" id="TIGR00976">
    <property type="entry name" value="CocE_NonD"/>
    <property type="match status" value="1"/>
</dbReference>
<sequence>MGYYGSSYLAMTGWAIADIVPSKLKTMFLSNYGVHDYLANYHNGILKPDITTAWAMDNAGWNIDTDYLTAAKYRPAMTVDVDLWGGELPWYRDVLRSTTETSHYWSSITSQNLKQVAAKIKIPLFISEGWYDHHLENALATYTELSAEVKAHSVLQIGGWNHFGQPAIFGRETPNLLLNDFKTMLQWFKTILIDQQVPQGRLQSYEINADNWHEQTSLTGTSTLNFYLSQDRHLTTTLNEVKAGNIDYTYDPGKSVPSIGGEVLIKTADQIGSRPQPDLNYRDDVISFVSHPLTTNQRLLGELKLTVNFATDVDDTALVAKVMAIQPNGQTFNIRTTITTVAAQHADYQAGNTTTLTLTMLPIDWQLTAGSQLRLDLTSSDFPQYQVHSNYRGNQSEQAQTRLAHQQLVLNKDVPSTLTLPLADA</sequence>
<dbReference type="Gene3D" id="2.60.120.260">
    <property type="entry name" value="Galactose-binding domain-like"/>
    <property type="match status" value="1"/>
</dbReference>
<evidence type="ECO:0000259" key="2">
    <source>
        <dbReference type="SMART" id="SM00939"/>
    </source>
</evidence>
<organism evidence="3 4">
    <name type="scientific">Lactiplantibacillus mudanjiangensis</name>
    <dbReference type="NCBI Taxonomy" id="1296538"/>
    <lineage>
        <taxon>Bacteria</taxon>
        <taxon>Bacillati</taxon>
        <taxon>Bacillota</taxon>
        <taxon>Bacilli</taxon>
        <taxon>Lactobacillales</taxon>
        <taxon>Lactobacillaceae</taxon>
        <taxon>Lactiplantibacillus</taxon>
    </lineage>
</organism>
<dbReference type="InterPro" id="IPR000383">
    <property type="entry name" value="Xaa-Pro-like_dom"/>
</dbReference>
<accession>A0A660E8H4</accession>
<dbReference type="SUPFAM" id="SSF49785">
    <property type="entry name" value="Galactose-binding domain-like"/>
    <property type="match status" value="1"/>
</dbReference>
<gene>
    <name evidence="3" type="ORF">MUDAN_MDHGFNIF_03109</name>
</gene>
<feature type="domain" description="Xaa-Pro dipeptidyl-peptidase C-terminal" evidence="2">
    <location>
        <begin position="185"/>
        <end position="404"/>
    </location>
</feature>
<evidence type="ECO:0000313" key="3">
    <source>
        <dbReference type="EMBL" id="VDG28699.1"/>
    </source>
</evidence>
<name>A0A660E8H4_9LACO</name>
<keyword evidence="1" id="KW-0378">Hydrolase</keyword>
<dbReference type="GO" id="GO:0008239">
    <property type="term" value="F:dipeptidyl-peptidase activity"/>
    <property type="evidence" value="ECO:0007669"/>
    <property type="project" value="InterPro"/>
</dbReference>
<dbReference type="AlphaFoldDB" id="A0A660E8H4"/>
<dbReference type="Gene3D" id="3.40.50.1820">
    <property type="entry name" value="alpha/beta hydrolase"/>
    <property type="match status" value="1"/>
</dbReference>
<dbReference type="Pfam" id="PF02129">
    <property type="entry name" value="Peptidase_S15"/>
    <property type="match status" value="1"/>
</dbReference>
<dbReference type="Proteomes" id="UP000289996">
    <property type="component" value="Unassembled WGS sequence"/>
</dbReference>
<reference evidence="3 4" key="1">
    <citation type="submission" date="2018-11" db="EMBL/GenBank/DDBJ databases">
        <authorList>
            <person name="Wuyts S."/>
        </authorList>
    </citation>
    <scope>NUCLEOTIDE SEQUENCE [LARGE SCALE GENOMIC DNA]</scope>
    <source>
        <strain evidence="3">Lactobacillus mudanjiangensis AMBF249</strain>
    </source>
</reference>
<evidence type="ECO:0000256" key="1">
    <source>
        <dbReference type="ARBA" id="ARBA00022801"/>
    </source>
</evidence>
<keyword evidence="4" id="KW-1185">Reference proteome</keyword>
<proteinExistence type="predicted"/>
<protein>
    <submittedName>
        <fullName evidence="3">Putative esterase [Lactobacillus casei subsp. casei ATCC 393]</fullName>
    </submittedName>
</protein>
<dbReference type="Pfam" id="PF08530">
    <property type="entry name" value="PepX_C"/>
    <property type="match status" value="1"/>
</dbReference>
<dbReference type="InterPro" id="IPR029058">
    <property type="entry name" value="AB_hydrolase_fold"/>
</dbReference>
<evidence type="ECO:0000313" key="4">
    <source>
        <dbReference type="Proteomes" id="UP000289996"/>
    </source>
</evidence>
<dbReference type="SUPFAM" id="SSF53474">
    <property type="entry name" value="alpha/beta-Hydrolases"/>
    <property type="match status" value="1"/>
</dbReference>